<proteinExistence type="predicted"/>
<evidence type="ECO:0000313" key="1">
    <source>
        <dbReference type="EnsemblMetazoa" id="MESCA010673-PA"/>
    </source>
</evidence>
<dbReference type="Proteomes" id="UP000015102">
    <property type="component" value="Unassembled WGS sequence"/>
</dbReference>
<dbReference type="STRING" id="36166.T1H357"/>
<keyword evidence="2" id="KW-1185">Reference proteome</keyword>
<sequence>MGVLGISTEKCLEILMKCKKLRFLDLSFCENVDTNMINLWRESFNVDIKRSFVPTDFLN</sequence>
<dbReference type="EMBL" id="CAQQ02165251">
    <property type="status" value="NOT_ANNOTATED_CDS"/>
    <property type="molecule type" value="Genomic_DNA"/>
</dbReference>
<reference evidence="1" key="2">
    <citation type="submission" date="2015-06" db="UniProtKB">
        <authorList>
            <consortium name="EnsemblMetazoa"/>
        </authorList>
    </citation>
    <scope>IDENTIFICATION</scope>
</reference>
<evidence type="ECO:0008006" key="3">
    <source>
        <dbReference type="Google" id="ProtNLM"/>
    </source>
</evidence>
<protein>
    <recommendedName>
        <fullName evidence="3">F-box domain-containing protein</fullName>
    </recommendedName>
</protein>
<accession>T1H357</accession>
<reference evidence="2" key="1">
    <citation type="submission" date="2013-02" db="EMBL/GenBank/DDBJ databases">
        <authorList>
            <person name="Hughes D."/>
        </authorList>
    </citation>
    <scope>NUCLEOTIDE SEQUENCE</scope>
    <source>
        <strain>Durham</strain>
        <strain evidence="2">NC isolate 2 -- Noor lab</strain>
    </source>
</reference>
<evidence type="ECO:0000313" key="2">
    <source>
        <dbReference type="Proteomes" id="UP000015102"/>
    </source>
</evidence>
<organism evidence="1 2">
    <name type="scientific">Megaselia scalaris</name>
    <name type="common">Humpbacked fly</name>
    <name type="synonym">Phora scalaris</name>
    <dbReference type="NCBI Taxonomy" id="36166"/>
    <lineage>
        <taxon>Eukaryota</taxon>
        <taxon>Metazoa</taxon>
        <taxon>Ecdysozoa</taxon>
        <taxon>Arthropoda</taxon>
        <taxon>Hexapoda</taxon>
        <taxon>Insecta</taxon>
        <taxon>Pterygota</taxon>
        <taxon>Neoptera</taxon>
        <taxon>Endopterygota</taxon>
        <taxon>Diptera</taxon>
        <taxon>Brachycera</taxon>
        <taxon>Muscomorpha</taxon>
        <taxon>Platypezoidea</taxon>
        <taxon>Phoridae</taxon>
        <taxon>Megaseliini</taxon>
        <taxon>Megaselia</taxon>
    </lineage>
</organism>
<dbReference type="EnsemblMetazoa" id="MESCA010673-RA">
    <property type="protein sequence ID" value="MESCA010673-PA"/>
    <property type="gene ID" value="MESCA010673"/>
</dbReference>
<dbReference type="AlphaFoldDB" id="T1H357"/>
<dbReference type="HOGENOM" id="CLU_2963445_0_0_1"/>
<dbReference type="OMA" id="LWRESFN"/>
<name>T1H357_MEGSC</name>